<dbReference type="AlphaFoldDB" id="A0A4Y2NMZ9"/>
<protein>
    <recommendedName>
        <fullName evidence="3">DDE-1 domain-containing protein</fullName>
    </recommendedName>
</protein>
<evidence type="ECO:0000313" key="2">
    <source>
        <dbReference type="Proteomes" id="UP000499080"/>
    </source>
</evidence>
<sequence length="137" mass="15252">MAAENEAVAPGRKKLKARVTILGCANASGSHRVKLTLVGKRDDDEEEAACSNVQFWKSLTLKDCVYMINKVWESVPEYTLKRSWRKLAPILENVEQSNDRGSVTVAELNGLLKEIPGSGNCEEDEVISWLDCDADQR</sequence>
<dbReference type="OrthoDB" id="6157693at2759"/>
<dbReference type="EMBL" id="BGPR01009474">
    <property type="protein sequence ID" value="GBN40244.1"/>
    <property type="molecule type" value="Genomic_DNA"/>
</dbReference>
<organism evidence="1 2">
    <name type="scientific">Araneus ventricosus</name>
    <name type="common">Orbweaver spider</name>
    <name type="synonym">Epeira ventricosa</name>
    <dbReference type="NCBI Taxonomy" id="182803"/>
    <lineage>
        <taxon>Eukaryota</taxon>
        <taxon>Metazoa</taxon>
        <taxon>Ecdysozoa</taxon>
        <taxon>Arthropoda</taxon>
        <taxon>Chelicerata</taxon>
        <taxon>Arachnida</taxon>
        <taxon>Araneae</taxon>
        <taxon>Araneomorphae</taxon>
        <taxon>Entelegynae</taxon>
        <taxon>Araneoidea</taxon>
        <taxon>Araneidae</taxon>
        <taxon>Araneus</taxon>
    </lineage>
</organism>
<dbReference type="Proteomes" id="UP000499080">
    <property type="component" value="Unassembled WGS sequence"/>
</dbReference>
<gene>
    <name evidence="1" type="ORF">AVEN_72319_1</name>
</gene>
<comment type="caution">
    <text evidence="1">The sequence shown here is derived from an EMBL/GenBank/DDBJ whole genome shotgun (WGS) entry which is preliminary data.</text>
</comment>
<name>A0A4Y2NMZ9_ARAVE</name>
<reference evidence="1 2" key="1">
    <citation type="journal article" date="2019" name="Sci. Rep.">
        <title>Orb-weaving spider Araneus ventricosus genome elucidates the spidroin gene catalogue.</title>
        <authorList>
            <person name="Kono N."/>
            <person name="Nakamura H."/>
            <person name="Ohtoshi R."/>
            <person name="Moran D.A.P."/>
            <person name="Shinohara A."/>
            <person name="Yoshida Y."/>
            <person name="Fujiwara M."/>
            <person name="Mori M."/>
            <person name="Tomita M."/>
            <person name="Arakawa K."/>
        </authorList>
    </citation>
    <scope>NUCLEOTIDE SEQUENCE [LARGE SCALE GENOMIC DNA]</scope>
</reference>
<evidence type="ECO:0008006" key="3">
    <source>
        <dbReference type="Google" id="ProtNLM"/>
    </source>
</evidence>
<keyword evidence="2" id="KW-1185">Reference proteome</keyword>
<accession>A0A4Y2NMZ9</accession>
<proteinExistence type="predicted"/>
<evidence type="ECO:0000313" key="1">
    <source>
        <dbReference type="EMBL" id="GBN40244.1"/>
    </source>
</evidence>